<sequence length="272" mass="29649">MTPIANLVTSSIGRKFLMALTGLVLTGFVTGHMVGNLQIFLHPDHINGYAHFLQGLGLALWAVRGFLLLCVVIHVWAAVTLWVESKKARGPEKYDRNKWLAATTASRYMRLTGLVVLAFIIYHILHFTVGVQGTGGMFKDALPHWEMTDNVKEFGIPLANKGESVHDVYSMVFLGFMNPIVAGFYMLAVALLAMHLWHGVESLFQTLGWRNHKWSCLLRGIVGLFAFVYLLGNLAMPGLIVSGVAKPAEGTSAAKAAAIQCSAGATQTPAQK</sequence>
<dbReference type="CDD" id="cd03498">
    <property type="entry name" value="SQR_TypeB_2_TM"/>
    <property type="match status" value="1"/>
</dbReference>
<evidence type="ECO:0000313" key="3">
    <source>
        <dbReference type="Proteomes" id="UP000244896"/>
    </source>
</evidence>
<protein>
    <submittedName>
        <fullName evidence="2">Succinate dehydrogenase</fullName>
    </submittedName>
</protein>
<keyword evidence="1" id="KW-0472">Membrane</keyword>
<evidence type="ECO:0000256" key="1">
    <source>
        <dbReference type="SAM" id="Phobius"/>
    </source>
</evidence>
<keyword evidence="3" id="KW-1185">Reference proteome</keyword>
<reference evidence="2 3" key="1">
    <citation type="journal article" date="2018" name="Syst. Appl. Microbiol.">
        <title>Ereboglobus luteus gen. nov. sp. nov. from cockroach guts, and new insights into the oxygen relationship of the genera Opitutus and Didymococcus (Verrucomicrobia: Opitutaceae).</title>
        <authorList>
            <person name="Tegtmeier D."/>
            <person name="Belitz A."/>
            <person name="Radek R."/>
            <person name="Heimerl T."/>
            <person name="Brune A."/>
        </authorList>
    </citation>
    <scope>NUCLEOTIDE SEQUENCE [LARGE SCALE GENOMIC DNA]</scope>
    <source>
        <strain evidence="2 3">Ho45</strain>
    </source>
</reference>
<feature type="transmembrane region" description="Helical" evidence="1">
    <location>
        <begin position="61"/>
        <end position="83"/>
    </location>
</feature>
<name>A0A2U8E3U0_9BACT</name>
<evidence type="ECO:0000313" key="2">
    <source>
        <dbReference type="EMBL" id="AWI09182.1"/>
    </source>
</evidence>
<feature type="transmembrane region" description="Helical" evidence="1">
    <location>
        <begin position="108"/>
        <end position="129"/>
    </location>
</feature>
<dbReference type="Gene3D" id="1.20.1300.10">
    <property type="entry name" value="Fumarate reductase/succinate dehydrogenase, transmembrane subunit"/>
    <property type="match status" value="1"/>
</dbReference>
<dbReference type="Proteomes" id="UP000244896">
    <property type="component" value="Chromosome"/>
</dbReference>
<dbReference type="InterPro" id="IPR034804">
    <property type="entry name" value="SQR/QFR_C/D"/>
</dbReference>
<feature type="transmembrane region" description="Helical" evidence="1">
    <location>
        <begin position="214"/>
        <end position="232"/>
    </location>
</feature>
<dbReference type="SUPFAM" id="SSF81343">
    <property type="entry name" value="Fumarate reductase respiratory complex transmembrane subunits"/>
    <property type="match status" value="1"/>
</dbReference>
<accession>A0A2U8E3U0</accession>
<keyword evidence="1" id="KW-0812">Transmembrane</keyword>
<gene>
    <name evidence="2" type="ORF">CKA38_07955</name>
</gene>
<dbReference type="AlphaFoldDB" id="A0A2U8E3U0"/>
<organism evidence="2 3">
    <name type="scientific">Ereboglobus luteus</name>
    <dbReference type="NCBI Taxonomy" id="1796921"/>
    <lineage>
        <taxon>Bacteria</taxon>
        <taxon>Pseudomonadati</taxon>
        <taxon>Verrucomicrobiota</taxon>
        <taxon>Opitutia</taxon>
        <taxon>Opitutales</taxon>
        <taxon>Opitutaceae</taxon>
        <taxon>Ereboglobus</taxon>
    </lineage>
</organism>
<dbReference type="KEGG" id="elut:CKA38_07955"/>
<feature type="transmembrane region" description="Helical" evidence="1">
    <location>
        <begin position="16"/>
        <end position="41"/>
    </location>
</feature>
<keyword evidence="1" id="KW-1133">Transmembrane helix</keyword>
<dbReference type="OrthoDB" id="9802842at2"/>
<proteinExistence type="predicted"/>
<dbReference type="RefSeq" id="WP_108824994.1">
    <property type="nucleotide sequence ID" value="NZ_CP023004.1"/>
</dbReference>
<dbReference type="NCBIfam" id="TIGR02046">
    <property type="entry name" value="sdhC_b558_fam"/>
    <property type="match status" value="1"/>
</dbReference>
<dbReference type="GO" id="GO:0016020">
    <property type="term" value="C:membrane"/>
    <property type="evidence" value="ECO:0007669"/>
    <property type="project" value="InterPro"/>
</dbReference>
<dbReference type="InterPro" id="IPR011138">
    <property type="entry name" value="Cytochrome_b-558"/>
</dbReference>
<feature type="transmembrane region" description="Helical" evidence="1">
    <location>
        <begin position="168"/>
        <end position="193"/>
    </location>
</feature>
<dbReference type="EMBL" id="CP023004">
    <property type="protein sequence ID" value="AWI09182.1"/>
    <property type="molecule type" value="Genomic_DNA"/>
</dbReference>